<name>A0ABM4CHF3_HYDVU</name>
<organism evidence="7 8">
    <name type="scientific">Hydra vulgaris</name>
    <name type="common">Hydra</name>
    <name type="synonym">Hydra attenuata</name>
    <dbReference type="NCBI Taxonomy" id="6087"/>
    <lineage>
        <taxon>Eukaryota</taxon>
        <taxon>Metazoa</taxon>
        <taxon>Cnidaria</taxon>
        <taxon>Hydrozoa</taxon>
        <taxon>Hydroidolina</taxon>
        <taxon>Anthoathecata</taxon>
        <taxon>Aplanulata</taxon>
        <taxon>Hydridae</taxon>
        <taxon>Hydra</taxon>
    </lineage>
</organism>
<dbReference type="Proteomes" id="UP001652625">
    <property type="component" value="Chromosome 09"/>
</dbReference>
<evidence type="ECO:0000313" key="7">
    <source>
        <dbReference type="Proteomes" id="UP001652625"/>
    </source>
</evidence>
<comment type="similarity">
    <text evidence="1">Belongs to the Elbow/Noc family.</text>
</comment>
<accession>A0ABM4CHF3</accession>
<keyword evidence="3 5" id="KW-0863">Zinc-finger</keyword>
<dbReference type="PANTHER" id="PTHR12522:SF4">
    <property type="entry name" value="ZINC FINGER PROTEIN ELBOW"/>
    <property type="match status" value="1"/>
</dbReference>
<evidence type="ECO:0000256" key="3">
    <source>
        <dbReference type="ARBA" id="ARBA00022771"/>
    </source>
</evidence>
<dbReference type="RefSeq" id="XP_065661155.1">
    <property type="nucleotide sequence ID" value="XM_065805083.1"/>
</dbReference>
<reference evidence="8" key="1">
    <citation type="submission" date="2025-08" db="UniProtKB">
        <authorList>
            <consortium name="RefSeq"/>
        </authorList>
    </citation>
    <scope>IDENTIFICATION</scope>
</reference>
<dbReference type="InterPro" id="IPR051520">
    <property type="entry name" value="Elbow/Noc_ZnFinger"/>
</dbReference>
<gene>
    <name evidence="8" type="primary">LOC100196981</name>
</gene>
<evidence type="ECO:0000256" key="5">
    <source>
        <dbReference type="PROSITE-ProRule" id="PRU00042"/>
    </source>
</evidence>
<keyword evidence="7" id="KW-1185">Reference proteome</keyword>
<dbReference type="GeneID" id="100196981"/>
<evidence type="ECO:0000256" key="4">
    <source>
        <dbReference type="ARBA" id="ARBA00022833"/>
    </source>
</evidence>
<dbReference type="InterPro" id="IPR013087">
    <property type="entry name" value="Znf_C2H2_type"/>
</dbReference>
<dbReference type="PROSITE" id="PS50157">
    <property type="entry name" value="ZINC_FINGER_C2H2_2"/>
    <property type="match status" value="1"/>
</dbReference>
<evidence type="ECO:0000256" key="1">
    <source>
        <dbReference type="ARBA" id="ARBA00010144"/>
    </source>
</evidence>
<evidence type="ECO:0000313" key="8">
    <source>
        <dbReference type="RefSeq" id="XP_065661155.1"/>
    </source>
</evidence>
<feature type="domain" description="C2H2-type" evidence="6">
    <location>
        <begin position="302"/>
        <end position="335"/>
    </location>
</feature>
<dbReference type="PANTHER" id="PTHR12522">
    <property type="entry name" value="ZINC-FINGER PROTEIN NOLZ1-RELATED"/>
    <property type="match status" value="1"/>
</dbReference>
<protein>
    <submittedName>
        <fullName evidence="8">Uncharacterized protein LOC100196981 isoform X2</fullName>
    </submittedName>
</protein>
<evidence type="ECO:0000256" key="2">
    <source>
        <dbReference type="ARBA" id="ARBA00022723"/>
    </source>
</evidence>
<evidence type="ECO:0000259" key="6">
    <source>
        <dbReference type="PROSITE" id="PS50157"/>
    </source>
</evidence>
<keyword evidence="4" id="KW-0862">Zinc</keyword>
<proteinExistence type="inferred from homology"/>
<keyword evidence="2" id="KW-0479">Metal-binding</keyword>
<sequence length="409" mass="47056">MLNVSTSDAVYLMSICKSKTILSQKKNIMAISTISQQQQLDRMNFAKDKLYHPSYLQMDYHSNISAPPISPLVLLAATCSSIGKSEKELKEEYHEIHRKSVLSGNLASFNHTNESSFQPKMKKKISAPFKPYSIDSSQFERNLINKHFKSCDTISEESKKKLFYRPYFSTNFSSFSSTAAHEKHVFENQHNRPASSLHLLNNDFVKNFHHINNQPHNNHPYGIRPHSDPLPLIKQRSEFCYCSICMQKQNNKFDLTSVCRDPICLTCVNPNKTTPLKFKCSTSRQLSSGKTSTFQYENNKQYTCNWVSENKQCGCCFSSSEDLFKHLKTHTNLQQRVAKELNIQYQTQGDCSIHSCTCKQKTLTPMNKNLYPGNIYNTYPENATLNHYEEKLLGSNQLSAFKPIYVSRR</sequence>